<dbReference type="PROSITE" id="PS50112">
    <property type="entry name" value="PAS"/>
    <property type="match status" value="1"/>
</dbReference>
<dbReference type="Pfam" id="PF13487">
    <property type="entry name" value="HD_5"/>
    <property type="match status" value="1"/>
</dbReference>
<protein>
    <submittedName>
        <fullName evidence="4">Metal-dependent phosphohydrolase</fullName>
    </submittedName>
</protein>
<dbReference type="STRING" id="1163617.SCD_n00419"/>
<proteinExistence type="predicted"/>
<dbReference type="InterPro" id="IPR013656">
    <property type="entry name" value="PAS_4"/>
</dbReference>
<dbReference type="PANTHER" id="PTHR43155">
    <property type="entry name" value="CYCLIC DI-GMP PHOSPHODIESTERASE PA4108-RELATED"/>
    <property type="match status" value="1"/>
</dbReference>
<dbReference type="Pfam" id="PF08448">
    <property type="entry name" value="PAS_4"/>
    <property type="match status" value="1"/>
</dbReference>
<dbReference type="InterPro" id="IPR003607">
    <property type="entry name" value="HD/PDEase_dom"/>
</dbReference>
<evidence type="ECO:0000256" key="1">
    <source>
        <dbReference type="SAM" id="Phobius"/>
    </source>
</evidence>
<keyword evidence="4" id="KW-0378">Hydrolase</keyword>
<dbReference type="eggNOG" id="COG2206">
    <property type="taxonomic scope" value="Bacteria"/>
</dbReference>
<dbReference type="GO" id="GO:0008081">
    <property type="term" value="F:phosphoric diester hydrolase activity"/>
    <property type="evidence" value="ECO:0007669"/>
    <property type="project" value="UniProtKB-ARBA"/>
</dbReference>
<dbReference type="KEGG" id="sdr:SCD_n00419"/>
<feature type="domain" description="HD-GYP" evidence="3">
    <location>
        <begin position="492"/>
        <end position="685"/>
    </location>
</feature>
<accession>S6AB34</accession>
<dbReference type="NCBIfam" id="TIGR00229">
    <property type="entry name" value="sensory_box"/>
    <property type="match status" value="1"/>
</dbReference>
<dbReference type="EMBL" id="AP013066">
    <property type="protein sequence ID" value="BAN34268.1"/>
    <property type="molecule type" value="Genomic_DNA"/>
</dbReference>
<name>S6AB34_SULDS</name>
<dbReference type="Gene3D" id="1.10.3210.10">
    <property type="entry name" value="Hypothetical protein af1432"/>
    <property type="match status" value="1"/>
</dbReference>
<dbReference type="AlphaFoldDB" id="S6AB34"/>
<dbReference type="RefSeq" id="WP_009206786.1">
    <property type="nucleotide sequence ID" value="NC_022357.1"/>
</dbReference>
<keyword evidence="1" id="KW-1133">Transmembrane helix</keyword>
<dbReference type="InterPro" id="IPR000014">
    <property type="entry name" value="PAS"/>
</dbReference>
<evidence type="ECO:0000313" key="5">
    <source>
        <dbReference type="Proteomes" id="UP000015559"/>
    </source>
</evidence>
<dbReference type="SUPFAM" id="SSF109604">
    <property type="entry name" value="HD-domain/PDEase-like"/>
    <property type="match status" value="1"/>
</dbReference>
<feature type="transmembrane region" description="Helical" evidence="1">
    <location>
        <begin position="326"/>
        <end position="346"/>
    </location>
</feature>
<dbReference type="PROSITE" id="PS51832">
    <property type="entry name" value="HD_GYP"/>
    <property type="match status" value="1"/>
</dbReference>
<dbReference type="CDD" id="cd00077">
    <property type="entry name" value="HDc"/>
    <property type="match status" value="1"/>
</dbReference>
<gene>
    <name evidence="4" type="ORF">SCD_n00419</name>
</gene>
<reference evidence="4 5" key="1">
    <citation type="journal article" date="2012" name="Appl. Environ. Microbiol.">
        <title>Draft genome sequence of a psychrotolerant sulfur-oxidizing bacterium, Sulfuricella denitrificans skB26, and proteomic insights into cold adaptation.</title>
        <authorList>
            <person name="Watanabe T."/>
            <person name="Kojima H."/>
            <person name="Fukui M."/>
        </authorList>
    </citation>
    <scope>NUCLEOTIDE SEQUENCE [LARGE SCALE GENOMIC DNA]</scope>
    <source>
        <strain evidence="5">skB26</strain>
    </source>
</reference>
<dbReference type="HOGENOM" id="CLU_025048_0_0_4"/>
<organism evidence="4 5">
    <name type="scientific">Sulfuricella denitrificans (strain DSM 22764 / NBRC 105220 / skB26)</name>
    <dbReference type="NCBI Taxonomy" id="1163617"/>
    <lineage>
        <taxon>Bacteria</taxon>
        <taxon>Pseudomonadati</taxon>
        <taxon>Pseudomonadota</taxon>
        <taxon>Betaproteobacteria</taxon>
        <taxon>Nitrosomonadales</taxon>
        <taxon>Sulfuricellaceae</taxon>
        <taxon>Sulfuricella</taxon>
    </lineage>
</organism>
<evidence type="ECO:0000313" key="4">
    <source>
        <dbReference type="EMBL" id="BAN34268.1"/>
    </source>
</evidence>
<dbReference type="CDD" id="cd00130">
    <property type="entry name" value="PAS"/>
    <property type="match status" value="1"/>
</dbReference>
<dbReference type="Gene3D" id="3.30.450.20">
    <property type="entry name" value="PAS domain"/>
    <property type="match status" value="1"/>
</dbReference>
<evidence type="ECO:0000259" key="2">
    <source>
        <dbReference type="PROSITE" id="PS50112"/>
    </source>
</evidence>
<keyword evidence="1" id="KW-0812">Transmembrane</keyword>
<dbReference type="InterPro" id="IPR035965">
    <property type="entry name" value="PAS-like_dom_sf"/>
</dbReference>
<feature type="transmembrane region" description="Helical" evidence="1">
    <location>
        <begin position="12"/>
        <end position="32"/>
    </location>
</feature>
<keyword evidence="5" id="KW-1185">Reference proteome</keyword>
<feature type="domain" description="PAS" evidence="2">
    <location>
        <begin position="371"/>
        <end position="441"/>
    </location>
</feature>
<dbReference type="SMART" id="SM00091">
    <property type="entry name" value="PAS"/>
    <property type="match status" value="1"/>
</dbReference>
<dbReference type="Proteomes" id="UP000015559">
    <property type="component" value="Chromosome"/>
</dbReference>
<evidence type="ECO:0000259" key="3">
    <source>
        <dbReference type="PROSITE" id="PS51832"/>
    </source>
</evidence>
<dbReference type="OrthoDB" id="9176789at2"/>
<sequence>MKKLFKNNPAIPGFILLIALVVVGVMLVFAYAKKERERDLQAWQIRLGVTADSRVQAVDSWLEAQHASLRELADNGTVPLYLMQLGAQGTSAAADVEPAQLSYLRNLVLATAERGGFMDKSRSEPLPASLEVVANTGLALLDQNAAPIVSTRGLRPDPEIRRAAAEVVKTGKRVTAGIYLNAANKPVVAFLTPVFALQDMRKRGTPIGVIVGVKNAEDELFPLLTRQVRLSDTEETLLLRSEDGSVVYLSPLADGSPPLKKRLNLSTARLEGAFAIQSPGTFAKRNDYRGVSVLMTSRTLTQVPWVLVQKIGATEALKESDTHQRFLLTVFLLAIALVAVALVAAWRHGSSLREKQAALAARESARQLRGQTALLHSITDSLTDYIYIVDQNQHFSFANRALAKAASLDVADFPGKTLSSVLGPETSRPISELLAKTTDSHQPQTDTMELTFSGAARIYHTTCVPLAQDEHRQRLLVISHDITELQTAQAKRDHLMRQVLKTLMGAVDLYDHYSTDHSSKTIQVALAIGEEMQLGKEDLEVLEMAANLANIGKLAVPREILTKTEPLNAEEHEILRKHVMYSVELLSGLEFDGPVLETIGQRYEHIDGSGYPAGLSADQILLTAKILAVANAFVAMVSPRAYRNDMGTEKALDQILAESKTKYDRHVVAALFHVAENRPESITLL</sequence>
<keyword evidence="1" id="KW-0472">Membrane</keyword>
<dbReference type="InterPro" id="IPR037522">
    <property type="entry name" value="HD_GYP_dom"/>
</dbReference>
<dbReference type="PANTHER" id="PTHR43155:SF2">
    <property type="entry name" value="CYCLIC DI-GMP PHOSPHODIESTERASE PA4108"/>
    <property type="match status" value="1"/>
</dbReference>
<dbReference type="SUPFAM" id="SSF55785">
    <property type="entry name" value="PYP-like sensor domain (PAS domain)"/>
    <property type="match status" value="1"/>
</dbReference>